<comment type="caution">
    <text evidence="8">The sequence shown here is derived from an EMBL/GenBank/DDBJ whole genome shotgun (WGS) entry which is preliminary data.</text>
</comment>
<keyword evidence="2" id="KW-0285">Flavoprotein</keyword>
<keyword evidence="4" id="KW-0521">NADP</keyword>
<gene>
    <name evidence="8" type="ORF">J2Y69_001214</name>
</gene>
<comment type="cofactor">
    <cofactor evidence="1">
        <name>FMN</name>
        <dbReference type="ChEBI" id="CHEBI:58210"/>
    </cofactor>
</comment>
<evidence type="ECO:0000313" key="8">
    <source>
        <dbReference type="EMBL" id="MDR6866621.1"/>
    </source>
</evidence>
<accession>A0ABU1SAJ1</accession>
<feature type="domain" description="NADH:flavin oxidoreductase/NADH oxidase N-terminal" evidence="7">
    <location>
        <begin position="5"/>
        <end position="345"/>
    </location>
</feature>
<dbReference type="InterPro" id="IPR044152">
    <property type="entry name" value="YqjM-like"/>
</dbReference>
<evidence type="ECO:0000256" key="2">
    <source>
        <dbReference type="ARBA" id="ARBA00022630"/>
    </source>
</evidence>
<evidence type="ECO:0000256" key="1">
    <source>
        <dbReference type="ARBA" id="ARBA00001917"/>
    </source>
</evidence>
<dbReference type="CDD" id="cd02932">
    <property type="entry name" value="OYE_YqiM_FMN"/>
    <property type="match status" value="1"/>
</dbReference>
<evidence type="ECO:0000259" key="7">
    <source>
        <dbReference type="Pfam" id="PF00724"/>
    </source>
</evidence>
<dbReference type="PANTHER" id="PTHR43303:SF4">
    <property type="entry name" value="NADPH DEHYDROGENASE C23G7.10C-RELATED"/>
    <property type="match status" value="1"/>
</dbReference>
<organism evidence="8 9">
    <name type="scientific">Microbacterium resistens</name>
    <dbReference type="NCBI Taxonomy" id="156977"/>
    <lineage>
        <taxon>Bacteria</taxon>
        <taxon>Bacillati</taxon>
        <taxon>Actinomycetota</taxon>
        <taxon>Actinomycetes</taxon>
        <taxon>Micrococcales</taxon>
        <taxon>Microbacteriaceae</taxon>
        <taxon>Microbacterium</taxon>
    </lineage>
</organism>
<dbReference type="Gene3D" id="3.20.20.70">
    <property type="entry name" value="Aldolase class I"/>
    <property type="match status" value="1"/>
</dbReference>
<dbReference type="SUPFAM" id="SSF51395">
    <property type="entry name" value="FMN-linked oxidoreductases"/>
    <property type="match status" value="1"/>
</dbReference>
<reference evidence="8 9" key="1">
    <citation type="submission" date="2023-07" db="EMBL/GenBank/DDBJ databases">
        <title>Sorghum-associated microbial communities from plants grown in Nebraska, USA.</title>
        <authorList>
            <person name="Schachtman D."/>
        </authorList>
    </citation>
    <scope>NUCLEOTIDE SEQUENCE [LARGE SCALE GENOMIC DNA]</scope>
    <source>
        <strain evidence="8 9">2980</strain>
    </source>
</reference>
<keyword evidence="3" id="KW-0288">FMN</keyword>
<dbReference type="Pfam" id="PF00724">
    <property type="entry name" value="Oxidored_FMN"/>
    <property type="match status" value="1"/>
</dbReference>
<dbReference type="EMBL" id="JAVDUM010000004">
    <property type="protein sequence ID" value="MDR6866621.1"/>
    <property type="molecule type" value="Genomic_DNA"/>
</dbReference>
<keyword evidence="5" id="KW-0560">Oxidoreductase</keyword>
<dbReference type="Proteomes" id="UP001259347">
    <property type="component" value="Unassembled WGS sequence"/>
</dbReference>
<feature type="region of interest" description="Disordered" evidence="6">
    <location>
        <begin position="101"/>
        <end position="120"/>
    </location>
</feature>
<evidence type="ECO:0000256" key="3">
    <source>
        <dbReference type="ARBA" id="ARBA00022643"/>
    </source>
</evidence>
<dbReference type="InterPro" id="IPR013785">
    <property type="entry name" value="Aldolase_TIM"/>
</dbReference>
<dbReference type="PANTHER" id="PTHR43303">
    <property type="entry name" value="NADPH DEHYDROGENASE C23G7.10C-RELATED"/>
    <property type="match status" value="1"/>
</dbReference>
<protein>
    <submittedName>
        <fullName evidence="8">2,4-dienoyl-CoA reductase-like NADH-dependent reductase (Old Yellow Enzyme family)</fullName>
    </submittedName>
</protein>
<evidence type="ECO:0000313" key="9">
    <source>
        <dbReference type="Proteomes" id="UP001259347"/>
    </source>
</evidence>
<dbReference type="InterPro" id="IPR001155">
    <property type="entry name" value="OxRdtase_FMN_N"/>
</dbReference>
<evidence type="ECO:0000256" key="4">
    <source>
        <dbReference type="ARBA" id="ARBA00022857"/>
    </source>
</evidence>
<sequence>MSQPQLFTPIQLRDVTLRNRVVVPPMHQYSAVDGHATDWHAVNVGRFAAGGAGLVFVESTKVERRGAGTVGDLGLWSDDQIAGHRRLADVIRRSGSVPGLQLGHTGRKARRSRPWEGGGPLVREEAEAEGVGDWDEWEIVAPSPLSSSARSAPPRALTAAEVQEVVRRWADAARRADQAGYDVLEIHGAHGYLIHQFLCPWSNERTDQYGGSEANRMRFAVEVVEAVREVWPAGKPLFLRLSVEDDAGWGPRESVELAKLVGSRGVDVIDCSSGGMKGAPVTGHGPIGYGYQVPYAERTRRESGVKTMAVGLIVHADQAERILQDGRADLIAVGREAMYNPNWALDAALKLGVDDAFARTLPASQSYWLAKRAAAAVGVEPSTYGSGISA</sequence>
<dbReference type="RefSeq" id="WP_310018602.1">
    <property type="nucleotide sequence ID" value="NZ_JAVDUM010000004.1"/>
</dbReference>
<evidence type="ECO:0000256" key="5">
    <source>
        <dbReference type="ARBA" id="ARBA00023002"/>
    </source>
</evidence>
<name>A0ABU1SAJ1_9MICO</name>
<keyword evidence="9" id="KW-1185">Reference proteome</keyword>
<proteinExistence type="predicted"/>
<evidence type="ECO:0000256" key="6">
    <source>
        <dbReference type="SAM" id="MobiDB-lite"/>
    </source>
</evidence>